<reference evidence="7" key="1">
    <citation type="submission" date="2017-03" db="EMBL/GenBank/DDBJ databases">
        <title>Phytopthora megakarya and P. palmivora, two closely related causual agents of cacao black pod achieved similar genome size and gene model numbers by different mechanisms.</title>
        <authorList>
            <person name="Ali S."/>
            <person name="Shao J."/>
            <person name="Larry D.J."/>
            <person name="Kronmiller B."/>
            <person name="Shen D."/>
            <person name="Strem M.D."/>
            <person name="Melnick R.L."/>
            <person name="Guiltinan M.J."/>
            <person name="Tyler B.M."/>
            <person name="Meinhardt L.W."/>
            <person name="Bailey B.A."/>
        </authorList>
    </citation>
    <scope>NUCLEOTIDE SEQUENCE [LARGE SCALE GENOMIC DNA]</scope>
    <source>
        <strain evidence="7">zdho120</strain>
    </source>
</reference>
<evidence type="ECO:0000256" key="1">
    <source>
        <dbReference type="ARBA" id="ARBA00004613"/>
    </source>
</evidence>
<gene>
    <name evidence="6" type="ORF">PHMEG_00025298</name>
</gene>
<comment type="subcellular location">
    <subcellularLocation>
        <location evidence="1 5">Secreted</location>
    </subcellularLocation>
</comment>
<dbReference type="EMBL" id="NBNE01005766">
    <property type="protein sequence ID" value="OWZ03042.1"/>
    <property type="molecule type" value="Genomic_DNA"/>
</dbReference>
<organism evidence="6 7">
    <name type="scientific">Phytophthora megakarya</name>
    <dbReference type="NCBI Taxonomy" id="4795"/>
    <lineage>
        <taxon>Eukaryota</taxon>
        <taxon>Sar</taxon>
        <taxon>Stramenopiles</taxon>
        <taxon>Oomycota</taxon>
        <taxon>Peronosporomycetes</taxon>
        <taxon>Peronosporales</taxon>
        <taxon>Peronosporaceae</taxon>
        <taxon>Phytophthora</taxon>
    </lineage>
</organism>
<keyword evidence="4 5" id="KW-0732">Signal</keyword>
<proteinExistence type="inferred from homology"/>
<comment type="domain">
    <text evidence="5">The RxLR-dEER motif acts to carry the protein into the host cell cytoplasm through binding to cell surface phosphatidylinositol-3-phosphate.</text>
</comment>
<dbReference type="Proteomes" id="UP000198211">
    <property type="component" value="Unassembled WGS sequence"/>
</dbReference>
<evidence type="ECO:0000313" key="7">
    <source>
        <dbReference type="Proteomes" id="UP000198211"/>
    </source>
</evidence>
<keyword evidence="7" id="KW-1185">Reference proteome</keyword>
<evidence type="ECO:0000256" key="5">
    <source>
        <dbReference type="RuleBase" id="RU367124"/>
    </source>
</evidence>
<dbReference type="Pfam" id="PF16810">
    <property type="entry name" value="RXLR"/>
    <property type="match status" value="1"/>
</dbReference>
<evidence type="ECO:0000313" key="6">
    <source>
        <dbReference type="EMBL" id="OWZ03042.1"/>
    </source>
</evidence>
<feature type="non-terminal residue" evidence="6">
    <location>
        <position position="145"/>
    </location>
</feature>
<evidence type="ECO:0000256" key="3">
    <source>
        <dbReference type="ARBA" id="ARBA00022525"/>
    </source>
</evidence>
<feature type="signal peptide" evidence="5">
    <location>
        <begin position="1"/>
        <end position="18"/>
    </location>
</feature>
<comment type="function">
    <text evidence="5">Effector that suppresses plant defense responses during pathogen infection.</text>
</comment>
<comment type="similarity">
    <text evidence="2 5">Belongs to the RxLR effector family.</text>
</comment>
<comment type="caution">
    <text evidence="6">The sequence shown here is derived from an EMBL/GenBank/DDBJ whole genome shotgun (WGS) entry which is preliminary data.</text>
</comment>
<sequence>MRVCYIFIVVLATAFTRGSSMIQSGTKIAKTPNKEIFGSSKRSLRRYNMDDLDHNNEERMIKLDLKNIEEVLGTAELDLAFHSNRIDEIFSGLENGKALGKIDKSTLDSVRSSGDNPSYFNKVFAEWKNNGISPTELTKFIESNQ</sequence>
<evidence type="ECO:0000256" key="2">
    <source>
        <dbReference type="ARBA" id="ARBA00010400"/>
    </source>
</evidence>
<name>A0A225VCH6_9STRA</name>
<accession>A0A225VCH6</accession>
<protein>
    <recommendedName>
        <fullName evidence="5">RxLR effector protein</fullName>
    </recommendedName>
</protein>
<dbReference type="GO" id="GO:0005576">
    <property type="term" value="C:extracellular region"/>
    <property type="evidence" value="ECO:0007669"/>
    <property type="project" value="UniProtKB-SubCell"/>
</dbReference>
<dbReference type="AlphaFoldDB" id="A0A225VCH6"/>
<keyword evidence="3 5" id="KW-0964">Secreted</keyword>
<dbReference type="InterPro" id="IPR031825">
    <property type="entry name" value="RXLR"/>
</dbReference>
<evidence type="ECO:0000256" key="4">
    <source>
        <dbReference type="ARBA" id="ARBA00022729"/>
    </source>
</evidence>
<dbReference type="OrthoDB" id="129917at2759"/>
<feature type="chain" id="PRO_5028516462" description="RxLR effector protein" evidence="5">
    <location>
        <begin position="19"/>
        <end position="145"/>
    </location>
</feature>